<organism evidence="2">
    <name type="scientific">Streptomyces sp. NBC_00060</name>
    <dbReference type="NCBI Taxonomy" id="2975636"/>
    <lineage>
        <taxon>Bacteria</taxon>
        <taxon>Bacillati</taxon>
        <taxon>Actinomycetota</taxon>
        <taxon>Actinomycetes</taxon>
        <taxon>Kitasatosporales</taxon>
        <taxon>Streptomycetaceae</taxon>
        <taxon>Streptomyces</taxon>
    </lineage>
</organism>
<dbReference type="InterPro" id="IPR051531">
    <property type="entry name" value="N-acetyltransferase"/>
</dbReference>
<dbReference type="InterPro" id="IPR000182">
    <property type="entry name" value="GNAT_dom"/>
</dbReference>
<dbReference type="PANTHER" id="PTHR43792:SF1">
    <property type="entry name" value="N-ACETYLTRANSFERASE DOMAIN-CONTAINING PROTEIN"/>
    <property type="match status" value="1"/>
</dbReference>
<dbReference type="EMBL" id="CP108253">
    <property type="protein sequence ID" value="WTU44694.1"/>
    <property type="molecule type" value="Genomic_DNA"/>
</dbReference>
<dbReference type="Pfam" id="PF13302">
    <property type="entry name" value="Acetyltransf_3"/>
    <property type="match status" value="1"/>
</dbReference>
<dbReference type="PROSITE" id="PS51186">
    <property type="entry name" value="GNAT"/>
    <property type="match status" value="1"/>
</dbReference>
<proteinExistence type="predicted"/>
<dbReference type="AlphaFoldDB" id="A0AAU2H960"/>
<name>A0AAU2H960_9ACTN</name>
<dbReference type="SUPFAM" id="SSF55729">
    <property type="entry name" value="Acyl-CoA N-acyltransferases (Nat)"/>
    <property type="match status" value="1"/>
</dbReference>
<evidence type="ECO:0000259" key="1">
    <source>
        <dbReference type="PROSITE" id="PS51186"/>
    </source>
</evidence>
<reference evidence="2" key="1">
    <citation type="submission" date="2022-10" db="EMBL/GenBank/DDBJ databases">
        <title>The complete genomes of actinobacterial strains from the NBC collection.</title>
        <authorList>
            <person name="Joergensen T.S."/>
            <person name="Alvarez Arevalo M."/>
            <person name="Sterndorff E.B."/>
            <person name="Faurdal D."/>
            <person name="Vuksanovic O."/>
            <person name="Mourched A.-S."/>
            <person name="Charusanti P."/>
            <person name="Shaw S."/>
            <person name="Blin K."/>
            <person name="Weber T."/>
        </authorList>
    </citation>
    <scope>NUCLEOTIDE SEQUENCE</scope>
    <source>
        <strain evidence="2">NBC_00060</strain>
    </source>
</reference>
<dbReference type="InterPro" id="IPR016181">
    <property type="entry name" value="Acyl_CoA_acyltransferase"/>
</dbReference>
<dbReference type="PANTHER" id="PTHR43792">
    <property type="entry name" value="GNAT FAMILY, PUTATIVE (AFU_ORTHOLOGUE AFUA_3G00765)-RELATED-RELATED"/>
    <property type="match status" value="1"/>
</dbReference>
<gene>
    <name evidence="2" type="ORF">OHV25_36455</name>
</gene>
<dbReference type="GO" id="GO:0016747">
    <property type="term" value="F:acyltransferase activity, transferring groups other than amino-acyl groups"/>
    <property type="evidence" value="ECO:0007669"/>
    <property type="project" value="InterPro"/>
</dbReference>
<evidence type="ECO:0000313" key="2">
    <source>
        <dbReference type="EMBL" id="WTU44694.1"/>
    </source>
</evidence>
<accession>A0AAU2H960</accession>
<feature type="domain" description="N-acetyltransferase" evidence="1">
    <location>
        <begin position="9"/>
        <end position="175"/>
    </location>
</feature>
<dbReference type="Gene3D" id="3.40.630.30">
    <property type="match status" value="1"/>
</dbReference>
<sequence length="194" mass="21602">MPELHTDRLLLRRWRESDLEPWAAMNADPEVRAHLGELLTREQSDAAVTLMQAEFDERGFGWWALEARETGEFIGRAGLDEVGEDMPFTGVDIGWRLTRSAWGHGYATEAALACLAFGFETLGLSEVVASTTVNNLRSQAVMRRIGMTRDPADDFEDPSVPDGPLRRCVLYRTLRKEAHGLHHSAGHAESDPAS</sequence>
<protein>
    <submittedName>
        <fullName evidence="2">GNAT family N-acetyltransferase</fullName>
    </submittedName>
</protein>